<accession>Q854P2</accession>
<sequence>MTAATEITLNDAIREVIADNPDVTDVWELAEKVADATPDHLIRDFFIKSLPPQIRIFIGNERNAALNDVRRAGGGAVRSGKANKSNRTKAYAEENPWAKFLEKQIGTDRGYVIIKELNHDDVKFLIESRRMAAEAANADADYWARVLAKMELENVETVGELSGPVE</sequence>
<organism evidence="1 2">
    <name type="scientific">Mycobacterium phage Omega</name>
    <name type="common">Mycobacteriophage Omega</name>
    <dbReference type="NCBI Taxonomy" id="2907835"/>
    <lineage>
        <taxon>Viruses</taxon>
        <taxon>Duplodnaviria</taxon>
        <taxon>Heunggongvirae</taxon>
        <taxon>Uroviricota</taxon>
        <taxon>Caudoviricetes</taxon>
        <taxon>Omegavirus</taxon>
        <taxon>Omegavirus omega</taxon>
    </lineage>
</organism>
<reference evidence="1 2" key="1">
    <citation type="journal article" date="2003" name="Cell">
        <title>Origins of highly mosaic mycobacteriophage genomes.</title>
        <authorList>
            <person name="Pedulla M.L."/>
            <person name="Ford M.E."/>
            <person name="Houtz J.M."/>
            <person name="Karthikeyan T."/>
            <person name="Wadsworth C."/>
            <person name="Lewis J.A."/>
            <person name="Jacobs-Sera D."/>
            <person name="Falbo J."/>
            <person name="Gross J."/>
            <person name="Pannunzio N.R."/>
            <person name="Brucker W."/>
            <person name="Kumar V."/>
            <person name="Kandasamy J."/>
            <person name="Keenan L."/>
            <person name="Bardarov S."/>
            <person name="Kriakov J."/>
            <person name="Lawrence J.G."/>
            <person name="Jacobs W.R. Jr."/>
            <person name="Hendrix R.W."/>
            <person name="Hatfull G.F."/>
        </authorList>
    </citation>
    <scope>NUCLEOTIDE SEQUENCE</scope>
</reference>
<protein>
    <submittedName>
        <fullName evidence="1">Uncharacterized protein</fullName>
    </submittedName>
</protein>
<dbReference type="RefSeq" id="NP_818323.1">
    <property type="nucleotide sequence ID" value="NC_004688.1"/>
</dbReference>
<evidence type="ECO:0000313" key="2">
    <source>
        <dbReference type="Proteomes" id="UP000000963"/>
    </source>
</evidence>
<dbReference type="Proteomes" id="UP000000963">
    <property type="component" value="Segment"/>
</dbReference>
<dbReference type="EMBL" id="AY129338">
    <property type="protein sequence ID" value="AAN12666.1"/>
    <property type="molecule type" value="Genomic_DNA"/>
</dbReference>
<gene>
    <name evidence="1" type="primary">22</name>
    <name evidence="1" type="ORF">PBI_OMEGA_22</name>
</gene>
<keyword evidence="2" id="KW-1185">Reference proteome</keyword>
<name>Q854P2_BPMOM</name>
<dbReference type="KEGG" id="vg:1259968"/>
<organismHost>
    <name type="scientific">Mycolicibacterium smegmatis</name>
    <name type="common">Mycobacterium smegmatis</name>
    <dbReference type="NCBI Taxonomy" id="1772"/>
</organismHost>
<proteinExistence type="predicted"/>
<evidence type="ECO:0000313" key="1">
    <source>
        <dbReference type="EMBL" id="AAN12666.1"/>
    </source>
</evidence>